<dbReference type="Pfam" id="PF00730">
    <property type="entry name" value="HhH-GPD"/>
    <property type="match status" value="1"/>
</dbReference>
<dbReference type="GO" id="GO:0046872">
    <property type="term" value="F:metal ion binding"/>
    <property type="evidence" value="ECO:0007669"/>
    <property type="project" value="UniProtKB-UniRule"/>
</dbReference>
<dbReference type="InterPro" id="IPR003265">
    <property type="entry name" value="HhH-GPD_domain"/>
</dbReference>
<dbReference type="InterPro" id="IPR004035">
    <property type="entry name" value="Endouclease-III_FeS-bd_BS"/>
</dbReference>
<evidence type="ECO:0000256" key="7">
    <source>
        <dbReference type="ARBA" id="ARBA00022723"/>
    </source>
</evidence>
<dbReference type="EC" id="3.2.2.31" evidence="4 14"/>
<keyword evidence="6" id="KW-0004">4Fe-4S</keyword>
<keyword evidence="12" id="KW-0234">DNA repair</keyword>
<evidence type="ECO:0000256" key="3">
    <source>
        <dbReference type="ARBA" id="ARBA00008343"/>
    </source>
</evidence>
<dbReference type="InterPro" id="IPR015797">
    <property type="entry name" value="NUDIX_hydrolase-like_dom_sf"/>
</dbReference>
<comment type="caution">
    <text evidence="16">The sequence shown here is derived from an EMBL/GenBank/DDBJ whole genome shotgun (WGS) entry which is preliminary data.</text>
</comment>
<dbReference type="InterPro" id="IPR023170">
    <property type="entry name" value="HhH_base_excis_C"/>
</dbReference>
<dbReference type="Proteomes" id="UP000654670">
    <property type="component" value="Unassembled WGS sequence"/>
</dbReference>
<dbReference type="GO" id="GO:0032357">
    <property type="term" value="F:oxidized purine DNA binding"/>
    <property type="evidence" value="ECO:0007669"/>
    <property type="project" value="TreeGrafter"/>
</dbReference>
<dbReference type="GO" id="GO:0006298">
    <property type="term" value="P:mismatch repair"/>
    <property type="evidence" value="ECO:0007669"/>
    <property type="project" value="TreeGrafter"/>
</dbReference>
<dbReference type="SMART" id="SM00478">
    <property type="entry name" value="ENDO3c"/>
    <property type="match status" value="1"/>
</dbReference>
<dbReference type="FunFam" id="1.10.340.30:FF:000002">
    <property type="entry name" value="Adenine DNA glycosylase"/>
    <property type="match status" value="1"/>
</dbReference>
<dbReference type="Gene3D" id="1.10.1670.10">
    <property type="entry name" value="Helix-hairpin-Helix base-excision DNA repair enzymes (C-terminal)"/>
    <property type="match status" value="1"/>
</dbReference>
<dbReference type="SMART" id="SM00525">
    <property type="entry name" value="FES"/>
    <property type="match status" value="1"/>
</dbReference>
<dbReference type="GO" id="GO:0006284">
    <property type="term" value="P:base-excision repair"/>
    <property type="evidence" value="ECO:0007669"/>
    <property type="project" value="UniProtKB-UniRule"/>
</dbReference>
<dbReference type="EMBL" id="BMOK01000020">
    <property type="protein sequence ID" value="GGL64770.1"/>
    <property type="molecule type" value="Genomic_DNA"/>
</dbReference>
<evidence type="ECO:0000256" key="8">
    <source>
        <dbReference type="ARBA" id="ARBA00022763"/>
    </source>
</evidence>
<keyword evidence="10 14" id="KW-0408">Iron</keyword>
<evidence type="ECO:0000259" key="15">
    <source>
        <dbReference type="SMART" id="SM00478"/>
    </source>
</evidence>
<keyword evidence="9" id="KW-0378">Hydrolase</keyword>
<dbReference type="InterPro" id="IPR011257">
    <property type="entry name" value="DNA_glycosylase"/>
</dbReference>
<evidence type="ECO:0000313" key="16">
    <source>
        <dbReference type="EMBL" id="GGL64770.1"/>
    </source>
</evidence>
<evidence type="ECO:0000256" key="9">
    <source>
        <dbReference type="ARBA" id="ARBA00022801"/>
    </source>
</evidence>
<keyword evidence="8 14" id="KW-0227">DNA damage</keyword>
<dbReference type="GO" id="GO:0051539">
    <property type="term" value="F:4 iron, 4 sulfur cluster binding"/>
    <property type="evidence" value="ECO:0007669"/>
    <property type="project" value="UniProtKB-UniRule"/>
</dbReference>
<comment type="cofactor">
    <cofactor evidence="14">
        <name>[4Fe-4S] cluster</name>
        <dbReference type="ChEBI" id="CHEBI:49883"/>
    </cofactor>
    <text evidence="14">Binds 1 [4Fe-4S] cluster.</text>
</comment>
<dbReference type="InterPro" id="IPR029119">
    <property type="entry name" value="MutY_C"/>
</dbReference>
<evidence type="ECO:0000256" key="12">
    <source>
        <dbReference type="ARBA" id="ARBA00023204"/>
    </source>
</evidence>
<keyword evidence="7" id="KW-0479">Metal-binding</keyword>
<evidence type="ECO:0000256" key="14">
    <source>
        <dbReference type="RuleBase" id="RU365096"/>
    </source>
</evidence>
<evidence type="ECO:0000256" key="13">
    <source>
        <dbReference type="ARBA" id="ARBA00023295"/>
    </source>
</evidence>
<reference evidence="16" key="2">
    <citation type="submission" date="2020-09" db="EMBL/GenBank/DDBJ databases">
        <authorList>
            <person name="Sun Q."/>
            <person name="Ohkuma M."/>
        </authorList>
    </citation>
    <scope>NUCLEOTIDE SEQUENCE</scope>
    <source>
        <strain evidence="16">JCM 15325</strain>
    </source>
</reference>
<dbReference type="GO" id="GO:0034039">
    <property type="term" value="F:8-oxo-7,8-dihydroguanine DNA N-glycosylase activity"/>
    <property type="evidence" value="ECO:0007669"/>
    <property type="project" value="TreeGrafter"/>
</dbReference>
<evidence type="ECO:0000256" key="5">
    <source>
        <dbReference type="ARBA" id="ARBA00022023"/>
    </source>
</evidence>
<gene>
    <name evidence="16" type="ORF">GCM10007968_30950</name>
</gene>
<dbReference type="InterPro" id="IPR003651">
    <property type="entry name" value="Endonuclease3_FeS-loop_motif"/>
</dbReference>
<comment type="catalytic activity">
    <reaction evidence="1 14">
        <text>Hydrolyzes free adenine bases from 7,8-dihydro-8-oxoguanine:adenine mismatched double-stranded DNA, leaving an apurinic site.</text>
        <dbReference type="EC" id="3.2.2.31"/>
    </reaction>
</comment>
<keyword evidence="13 14" id="KW-0326">Glycosidase</keyword>
<dbReference type="GO" id="GO:0035485">
    <property type="term" value="F:adenine/guanine mispair binding"/>
    <property type="evidence" value="ECO:0007669"/>
    <property type="project" value="TreeGrafter"/>
</dbReference>
<dbReference type="InterPro" id="IPR044298">
    <property type="entry name" value="MIG/MutY"/>
</dbReference>
<dbReference type="GO" id="GO:0000701">
    <property type="term" value="F:purine-specific mismatch base pair DNA N-glycosylase activity"/>
    <property type="evidence" value="ECO:0007669"/>
    <property type="project" value="UniProtKB-EC"/>
</dbReference>
<dbReference type="CDD" id="cd00056">
    <property type="entry name" value="ENDO3c"/>
    <property type="match status" value="1"/>
</dbReference>
<keyword evidence="17" id="KW-1185">Reference proteome</keyword>
<dbReference type="Pfam" id="PF00633">
    <property type="entry name" value="HHH"/>
    <property type="match status" value="1"/>
</dbReference>
<dbReference type="Pfam" id="PF10576">
    <property type="entry name" value="EndIII_4Fe-2S"/>
    <property type="match status" value="1"/>
</dbReference>
<reference evidence="16" key="1">
    <citation type="journal article" date="2014" name="Int. J. Syst. Evol. Microbiol.">
        <title>Complete genome sequence of Corynebacterium casei LMG S-19264T (=DSM 44701T), isolated from a smear-ripened cheese.</title>
        <authorList>
            <consortium name="US DOE Joint Genome Institute (JGI-PGF)"/>
            <person name="Walter F."/>
            <person name="Albersmeier A."/>
            <person name="Kalinowski J."/>
            <person name="Ruckert C."/>
        </authorList>
    </citation>
    <scope>NUCLEOTIDE SEQUENCE</scope>
    <source>
        <strain evidence="16">JCM 15325</strain>
    </source>
</reference>
<evidence type="ECO:0000313" key="17">
    <source>
        <dbReference type="Proteomes" id="UP000654670"/>
    </source>
</evidence>
<dbReference type="FunFam" id="1.10.1670.10:FF:000002">
    <property type="entry name" value="Adenine DNA glycosylase"/>
    <property type="match status" value="1"/>
</dbReference>
<evidence type="ECO:0000256" key="6">
    <source>
        <dbReference type="ARBA" id="ARBA00022485"/>
    </source>
</evidence>
<protein>
    <recommendedName>
        <fullName evidence="5 14">Adenine DNA glycosylase</fullName>
        <ecNumber evidence="4 14">3.2.2.31</ecNumber>
    </recommendedName>
</protein>
<accession>A0A917S8S6</accession>
<dbReference type="Pfam" id="PF14815">
    <property type="entry name" value="NUDIX_4"/>
    <property type="match status" value="1"/>
</dbReference>
<evidence type="ECO:0000256" key="10">
    <source>
        <dbReference type="ARBA" id="ARBA00023004"/>
    </source>
</evidence>
<dbReference type="Gene3D" id="3.90.79.10">
    <property type="entry name" value="Nucleoside Triphosphate Pyrophosphohydrolase"/>
    <property type="match status" value="1"/>
</dbReference>
<keyword evidence="11" id="KW-0411">Iron-sulfur</keyword>
<dbReference type="NCBIfam" id="TIGR01084">
    <property type="entry name" value="mutY"/>
    <property type="match status" value="1"/>
</dbReference>
<dbReference type="PANTHER" id="PTHR42944:SF1">
    <property type="entry name" value="ADENINE DNA GLYCOSYLASE"/>
    <property type="match status" value="1"/>
</dbReference>
<sequence length="359" mass="41578">MNPEQIKQFNHDLLKWFHENGRDLPWRRINNPYYTWVSEVMLQQTQVDTVIPYFNRFISLFPTIEALAGATDQEVLKCWEGLGYYSRARHLQQGVREVAEKYDGKVPEDKNELLSIQGIGPYTAGALLSIAFGEPEPAVDGNVMRVMSRVFLIDDDIAKAKTKKKFEKIVGALIAEADPSAFNQSLMDLGALICRPKKPKCDECPLNAHCLAREEGAQLEYPVKSGKAKPRSIDYTVLLIRDAERRYFIEQRPETGLLAGMWQFPMIAWDPNEKEKVLEDAIQKKYGWEVRFVRTSFSYTHRFSHLIWNLSLYEAAIDGTVDPETRTTWEHLDKLTHRPFPVPHQKIIEWIEKNRQNHT</sequence>
<dbReference type="AlphaFoldDB" id="A0A917S8S6"/>
<dbReference type="PANTHER" id="PTHR42944">
    <property type="entry name" value="ADENINE DNA GLYCOSYLASE"/>
    <property type="match status" value="1"/>
</dbReference>
<evidence type="ECO:0000256" key="4">
    <source>
        <dbReference type="ARBA" id="ARBA00012045"/>
    </source>
</evidence>
<proteinExistence type="inferred from homology"/>
<feature type="domain" description="HhH-GPD" evidence="15">
    <location>
        <begin position="41"/>
        <end position="192"/>
    </location>
</feature>
<name>A0A917S8S6_9BACL</name>
<dbReference type="Gene3D" id="1.10.340.30">
    <property type="entry name" value="Hypothetical protein, domain 2"/>
    <property type="match status" value="1"/>
</dbReference>
<evidence type="ECO:0000256" key="2">
    <source>
        <dbReference type="ARBA" id="ARBA00002933"/>
    </source>
</evidence>
<evidence type="ECO:0000256" key="11">
    <source>
        <dbReference type="ARBA" id="ARBA00023014"/>
    </source>
</evidence>
<organism evidence="16 17">
    <name type="scientific">Sporolactobacillus putidus</name>
    <dbReference type="NCBI Taxonomy" id="492735"/>
    <lineage>
        <taxon>Bacteria</taxon>
        <taxon>Bacillati</taxon>
        <taxon>Bacillota</taxon>
        <taxon>Bacilli</taxon>
        <taxon>Bacillales</taxon>
        <taxon>Sporolactobacillaceae</taxon>
        <taxon>Sporolactobacillus</taxon>
    </lineage>
</organism>
<dbReference type="CDD" id="cd03431">
    <property type="entry name" value="NUDIX_DNA_Glycosylase_C-MutY"/>
    <property type="match status" value="1"/>
</dbReference>
<comment type="function">
    <text evidence="2">Adenine glycosylase active on G-A mispairs. MutY also corrects error-prone DNA synthesis past GO lesions which are due to the oxidatively damaged form of guanine: 7,8-dihydro-8-oxoguanine (8-oxo-dGTP).</text>
</comment>
<dbReference type="InterPro" id="IPR000445">
    <property type="entry name" value="HhH_motif"/>
</dbReference>
<dbReference type="RefSeq" id="WP_188805007.1">
    <property type="nucleotide sequence ID" value="NZ_BMOK01000020.1"/>
</dbReference>
<comment type="similarity">
    <text evidence="3 14">Belongs to the Nth/MutY family.</text>
</comment>
<evidence type="ECO:0000256" key="1">
    <source>
        <dbReference type="ARBA" id="ARBA00000843"/>
    </source>
</evidence>
<dbReference type="PROSITE" id="PS00764">
    <property type="entry name" value="ENDONUCLEASE_III_1"/>
    <property type="match status" value="1"/>
</dbReference>
<dbReference type="InterPro" id="IPR005760">
    <property type="entry name" value="A/G_AdeGlyc_MutY"/>
</dbReference>
<dbReference type="SUPFAM" id="SSF55811">
    <property type="entry name" value="Nudix"/>
    <property type="match status" value="1"/>
</dbReference>
<dbReference type="SUPFAM" id="SSF48150">
    <property type="entry name" value="DNA-glycosylase"/>
    <property type="match status" value="1"/>
</dbReference>